<dbReference type="OrthoDB" id="6052143at2759"/>
<dbReference type="SUPFAM" id="SSF52540">
    <property type="entry name" value="P-loop containing nucleoside triphosphate hydrolases"/>
    <property type="match status" value="3"/>
</dbReference>
<proteinExistence type="predicted"/>
<protein>
    <submittedName>
        <fullName evidence="1">Uncharacterized protein</fullName>
    </submittedName>
</protein>
<dbReference type="InterPro" id="IPR027417">
    <property type="entry name" value="P-loop_NTPase"/>
</dbReference>
<keyword evidence="2" id="KW-1185">Reference proteome</keyword>
<dbReference type="Proteomes" id="UP000677054">
    <property type="component" value="Unassembled WGS sequence"/>
</dbReference>
<dbReference type="Gene3D" id="3.40.50.300">
    <property type="entry name" value="P-loop containing nucleotide triphosphate hydrolases"/>
    <property type="match status" value="3"/>
</dbReference>
<reference evidence="1" key="1">
    <citation type="submission" date="2020-11" db="EMBL/GenBank/DDBJ databases">
        <authorList>
            <person name="Tran Van P."/>
        </authorList>
    </citation>
    <scope>NUCLEOTIDE SEQUENCE</scope>
</reference>
<gene>
    <name evidence="1" type="ORF">DSTB1V02_LOCUS13392</name>
</gene>
<dbReference type="EMBL" id="CAJPEV010006269">
    <property type="protein sequence ID" value="CAG0904001.1"/>
    <property type="molecule type" value="Genomic_DNA"/>
</dbReference>
<name>A0A7R9AH28_9CRUS</name>
<sequence>MGVPASTTITMSEQGLDDSGFYELVEPMGRLTIGENEENAIERGKDFVKDQFPNWEKGYYLLPEIFRDREEQDGTRAEWEVMKKIDHLARNETEKQPMFVVANIKGLKNDGECDMIIAHRRAGLKILQVKDGKPNNLSENIKKGLKQVSAWEKMIRDFYAKKFSEVDEIIRGKSGYVCVPFHSLGGSLEYRRDEGTLSRDDCESPNAFKTWWRTHILDENMELQRRNLWSDETYLNILSIILGGWCLRREGYRRNLGWLVPMVSNALANPVAVNQIENIPEPGFNPPYLKALMEWVKYESGKRIMTFKGVAGTGKTWLLIESASNILINDPESKMLVLCFNRALIKYLECEIKHLTEKKMNEMVLRTHQLNINVQTFDAFMGWTGGSWTDDGKKEDLQAKIEARQGICQDTYRHIFVDEGLDLCIYNTSGSRRLFSWIEYLEKIWDETGTFFLTFDEEQMVYCGQNLTAKEKNYLSQSKKLKTNIRSPRHICECFLAHVKEDVRSEVTMGHKIDGYPVKWQEPYLPVEPEHDRLRQGAENVLDIINECAAEGCDKEFVILTQSVPHRDQVIKQLNMTLNGKLSYSMYNAEYENKGSFHQPDEDPPQRKVLIVDSVRRFKGLEASIIILFDLLSDDILFPINPNLNLTPPLSPSFEFECLPSLAVVPESLPGDLPNNREEQDGTRAEWEVMKKIDHLARNETKRQPMFVVANIKGVKNDGECDMIIAHRRAGVKILQVKDGKPKNLSENIKKGLKQVTAWEKMIRDFYAKNFPESSVDEIIRGFREFRRNEGTLSRDDCESPDAFKTWWRTHILDENMELLPPDTYLNILSIILGGWCLRREGYRRNLGWLVPMVSNALANPVAVNQIENIPEPGFNPPYLKALMEWVKYESGKRIMTFKGVAGTGKTWLLIESASNILINDPESKMLVLCFNRALIKYLECEIKHLTDKKNNEMELRTRPLNINVQTFDAFMGWTGGIWNDGNKRIDLEAKIKKARQGICQDTYRHIFVDEGIDLCIYNNTSGSGRPVSWIEYLKKIWDKTGTFFLTFDEEQKVYYEQYLTEKERDYLSQSKKLKTNIRSPRHICECFLAHVKEDVRSEVTMGHKIDGYPVKWQEPYLPVEPEHDRLRQGAENVLDIIKECAAERYDKKFVILTRSVKHTEQVINQLNMTLNGNLSYSMYNAEYENKGSFDQPDEDPPQRKVLIVDSVRRFKGLEASIIIMFDFFPNDDALLYVGKSRSTCLLFILVFPINPNLNLTPPLSPSFEFECLPSLAVVPESLPGDLPNNSGFYELVEPMGRLTIGENEENAIERGKDFVKDQFPNWEKGYYLLPEIFRDREEQDGTRAEWEVMKKIDHLARNETEKQPMFVVANIKGLKNDGECDMIIAHRRAGLKILQVKDGKPNNLSENIKKGLKQVSAWEKMIRDFYAKKFSEVDEIIRGKSGYVCVPFHSLGGSLEYRRDEGTLSRDDCESPNAFKTWWRTHILDENMELQRRNLWSDETYLNILSIILGGWCLRREGYRRNLGWLVPMVSNALANPVAVNQIKYIPEPGFNPTYLKALMEWVKYESGKRIMTFKGVAGTGKTWLLIESASNILINDPESKMLVLCFNRALIKYLECEIKHLTEKKMNEMVLRTHQLNINVQTFDAFMGWTGGSWTDDGKKEDLQAKIEARQGICQDTYRHIFVDEGLDLCIYNTSGSRRLFSWIEYLEKIWDETGTFFLTFDEEQMVYCGQNLTAKEKNYLSQSKKLKTNIRSPRHICECFLAHVKEDVRSEVTMGHKIDGYPVKWQEPYLPVEPEHDRLRQGAENVLDIINECAAEGCDKEFVILTQSVPHRDQVIKQLNMTLNGKLSYSMYNAEYENKGSFHQPDEDPPQRKVLIVDSVRRFKGLEASIIILFDLLSDDNALLYVGKSRSTCLLFILGTKDDHRIIMEKEKVHTEKLRGKKRK</sequence>
<dbReference type="EMBL" id="LR905786">
    <property type="protein sequence ID" value="CAD7253644.1"/>
    <property type="molecule type" value="Genomic_DNA"/>
</dbReference>
<organism evidence="1">
    <name type="scientific">Darwinula stevensoni</name>
    <dbReference type="NCBI Taxonomy" id="69355"/>
    <lineage>
        <taxon>Eukaryota</taxon>
        <taxon>Metazoa</taxon>
        <taxon>Ecdysozoa</taxon>
        <taxon>Arthropoda</taxon>
        <taxon>Crustacea</taxon>
        <taxon>Oligostraca</taxon>
        <taxon>Ostracoda</taxon>
        <taxon>Podocopa</taxon>
        <taxon>Podocopida</taxon>
        <taxon>Darwinulocopina</taxon>
        <taxon>Darwinuloidea</taxon>
        <taxon>Darwinulidae</taxon>
        <taxon>Darwinula</taxon>
    </lineage>
</organism>
<accession>A0A7R9AH28</accession>
<evidence type="ECO:0000313" key="2">
    <source>
        <dbReference type="Proteomes" id="UP000677054"/>
    </source>
</evidence>
<evidence type="ECO:0000313" key="1">
    <source>
        <dbReference type="EMBL" id="CAD7253644.1"/>
    </source>
</evidence>